<keyword evidence="3" id="KW-1185">Reference proteome</keyword>
<accession>A0ABD0JB39</accession>
<gene>
    <name evidence="2" type="ORF">BaRGS_00036763</name>
</gene>
<comment type="caution">
    <text evidence="2">The sequence shown here is derived from an EMBL/GenBank/DDBJ whole genome shotgun (WGS) entry which is preliminary data.</text>
</comment>
<proteinExistence type="predicted"/>
<dbReference type="Proteomes" id="UP001519460">
    <property type="component" value="Unassembled WGS sequence"/>
</dbReference>
<evidence type="ECO:0000313" key="2">
    <source>
        <dbReference type="EMBL" id="KAK7468019.1"/>
    </source>
</evidence>
<dbReference type="AlphaFoldDB" id="A0ABD0JB39"/>
<dbReference type="EMBL" id="JACVVK020000526">
    <property type="protein sequence ID" value="KAK7468019.1"/>
    <property type="molecule type" value="Genomic_DNA"/>
</dbReference>
<evidence type="ECO:0000256" key="1">
    <source>
        <dbReference type="SAM" id="MobiDB-lite"/>
    </source>
</evidence>
<feature type="region of interest" description="Disordered" evidence="1">
    <location>
        <begin position="1"/>
        <end position="21"/>
    </location>
</feature>
<name>A0ABD0JB39_9CAEN</name>
<sequence length="83" mass="9451">MHRTERPSDASQDDKDEDSDQFYTTTAINSYKCGRTASGTTCFPSRKAEGCRRQNLFDVAIRSRDGRDHTARETRCGILLKFT</sequence>
<evidence type="ECO:0000313" key="3">
    <source>
        <dbReference type="Proteomes" id="UP001519460"/>
    </source>
</evidence>
<organism evidence="2 3">
    <name type="scientific">Batillaria attramentaria</name>
    <dbReference type="NCBI Taxonomy" id="370345"/>
    <lineage>
        <taxon>Eukaryota</taxon>
        <taxon>Metazoa</taxon>
        <taxon>Spiralia</taxon>
        <taxon>Lophotrochozoa</taxon>
        <taxon>Mollusca</taxon>
        <taxon>Gastropoda</taxon>
        <taxon>Caenogastropoda</taxon>
        <taxon>Sorbeoconcha</taxon>
        <taxon>Cerithioidea</taxon>
        <taxon>Batillariidae</taxon>
        <taxon>Batillaria</taxon>
    </lineage>
</organism>
<protein>
    <submittedName>
        <fullName evidence="2">Uncharacterized protein</fullName>
    </submittedName>
</protein>
<reference evidence="2 3" key="1">
    <citation type="journal article" date="2023" name="Sci. Data">
        <title>Genome assembly of the Korean intertidal mud-creeper Batillaria attramentaria.</title>
        <authorList>
            <person name="Patra A.K."/>
            <person name="Ho P.T."/>
            <person name="Jun S."/>
            <person name="Lee S.J."/>
            <person name="Kim Y."/>
            <person name="Won Y.J."/>
        </authorList>
    </citation>
    <scope>NUCLEOTIDE SEQUENCE [LARGE SCALE GENOMIC DNA]</scope>
    <source>
        <strain evidence="2">Wonlab-2016</strain>
    </source>
</reference>